<feature type="compositionally biased region" description="Low complexity" evidence="1">
    <location>
        <begin position="581"/>
        <end position="595"/>
    </location>
</feature>
<comment type="caution">
    <text evidence="4">The sequence shown here is derived from an EMBL/GenBank/DDBJ whole genome shotgun (WGS) entry which is preliminary data.</text>
</comment>
<evidence type="ECO:0000256" key="1">
    <source>
        <dbReference type="SAM" id="MobiDB-lite"/>
    </source>
</evidence>
<feature type="domain" description="Transposase IS66 zinc-finger binding" evidence="3">
    <location>
        <begin position="49"/>
        <end position="92"/>
    </location>
</feature>
<feature type="compositionally biased region" description="Basic and acidic residues" evidence="1">
    <location>
        <begin position="1"/>
        <end position="21"/>
    </location>
</feature>
<feature type="domain" description="Transposase IS66 central" evidence="2">
    <location>
        <begin position="125"/>
        <end position="392"/>
    </location>
</feature>
<protein>
    <submittedName>
        <fullName evidence="4">IS66 family transposase</fullName>
    </submittedName>
</protein>
<dbReference type="Pfam" id="PF03050">
    <property type="entry name" value="DDE_Tnp_IS66"/>
    <property type="match status" value="1"/>
</dbReference>
<evidence type="ECO:0000313" key="5">
    <source>
        <dbReference type="Proteomes" id="UP001139031"/>
    </source>
</evidence>
<dbReference type="Pfam" id="PF13005">
    <property type="entry name" value="zf-IS66"/>
    <property type="match status" value="1"/>
</dbReference>
<reference evidence="4" key="1">
    <citation type="submission" date="2021-08" db="EMBL/GenBank/DDBJ databases">
        <authorList>
            <person name="Stevens D.C."/>
        </authorList>
    </citation>
    <scope>NUCLEOTIDE SEQUENCE</scope>
    <source>
        <strain evidence="4">DSM 53165</strain>
    </source>
</reference>
<dbReference type="InterPro" id="IPR004291">
    <property type="entry name" value="Transposase_IS66_central"/>
</dbReference>
<dbReference type="InterPro" id="IPR024474">
    <property type="entry name" value="Znf_dom_IS66"/>
</dbReference>
<dbReference type="RefSeq" id="WP_224194775.1">
    <property type="nucleotide sequence ID" value="NZ_JAIRAU010000037.1"/>
</dbReference>
<sequence length="645" mass="71861">MFGDSSERRPSPHPPGDEPPKQPKTGHGPTPQLKLPTREEHHRLPDDARTCPACNGSLEEMGEVTEDAEEVTVERRRFVVVKHKRHKYRCRCNGAVKTAPGPLRLIPGGRYSIDFAIALEIDKRLNHLPLDRQRRQMAREGLEISTQTMWDQEDALAELLEPSYVKLLAYVLGDDVIGADETHWRLMQKDSSKKWWVWCLTTHDAAWYMLEPSRSAETIRGVLGEFEGVVMCDAYGAYGSLAKGSQGRLRLAHCFAHARRKFFEIRNLYPEPARQALEMIDALFLIERELPSPDDLEGEQKIVALELRRLRRDTESRTLTERLKAWTGQQTALPRSALADAIGYLLGNWTGLTAFLDDPLIPLSNNRTERALRGMVIGRKNHYGSRSVRGTQVAAIFYTLIETCILCDVDPEEYLRFTARAARREPGTAVLPQEFARGHRPAGGQRGPRRPTACTRTRTGPAGLQSPALPPSLRRGRAPPRYRRSAPHRCSRASIPPAPPDGPPAICERTHGSSGGGPRTGRASAESLFRCHPGAPAAQPGPLALRRSSAFPPPTSLRPPSVHFMTWHGEHVQTTFEHSSARATPASRATARTPSNTRRASPACISTPRNGDPDFVEDSSRGELRTRCSPDPHVVRVAGERQYHL</sequence>
<feature type="compositionally biased region" description="Basic residues" evidence="1">
    <location>
        <begin position="474"/>
        <end position="491"/>
    </location>
</feature>
<evidence type="ECO:0000313" key="4">
    <source>
        <dbReference type="EMBL" id="MBZ5713019.1"/>
    </source>
</evidence>
<evidence type="ECO:0000259" key="3">
    <source>
        <dbReference type="Pfam" id="PF13005"/>
    </source>
</evidence>
<evidence type="ECO:0000259" key="2">
    <source>
        <dbReference type="Pfam" id="PF03050"/>
    </source>
</evidence>
<dbReference type="EMBL" id="JAIRAU010000037">
    <property type="protein sequence ID" value="MBZ5713019.1"/>
    <property type="molecule type" value="Genomic_DNA"/>
</dbReference>
<keyword evidence="5" id="KW-1185">Reference proteome</keyword>
<feature type="region of interest" description="Disordered" evidence="1">
    <location>
        <begin position="577"/>
        <end position="629"/>
    </location>
</feature>
<organism evidence="4 5">
    <name type="scientific">Nannocystis pusilla</name>
    <dbReference type="NCBI Taxonomy" id="889268"/>
    <lineage>
        <taxon>Bacteria</taxon>
        <taxon>Pseudomonadati</taxon>
        <taxon>Myxococcota</taxon>
        <taxon>Polyangia</taxon>
        <taxon>Nannocystales</taxon>
        <taxon>Nannocystaceae</taxon>
        <taxon>Nannocystis</taxon>
    </lineage>
</organism>
<dbReference type="PANTHER" id="PTHR33678">
    <property type="entry name" value="BLL1576 PROTEIN"/>
    <property type="match status" value="1"/>
</dbReference>
<feature type="region of interest" description="Disordered" evidence="1">
    <location>
        <begin position="428"/>
        <end position="524"/>
    </location>
</feature>
<dbReference type="NCBIfam" id="NF033517">
    <property type="entry name" value="transpos_IS66"/>
    <property type="match status" value="1"/>
</dbReference>
<name>A0ABS7TXU9_9BACT</name>
<feature type="region of interest" description="Disordered" evidence="1">
    <location>
        <begin position="1"/>
        <end position="49"/>
    </location>
</feature>
<feature type="compositionally biased region" description="Low complexity" evidence="1">
    <location>
        <begin position="450"/>
        <end position="463"/>
    </location>
</feature>
<proteinExistence type="predicted"/>
<accession>A0ABS7TXU9</accession>
<feature type="compositionally biased region" description="Basic and acidic residues" evidence="1">
    <location>
        <begin position="36"/>
        <end position="49"/>
    </location>
</feature>
<dbReference type="Proteomes" id="UP001139031">
    <property type="component" value="Unassembled WGS sequence"/>
</dbReference>
<dbReference type="InterPro" id="IPR052344">
    <property type="entry name" value="Transposase-related"/>
</dbReference>
<feature type="compositionally biased region" description="Basic and acidic residues" evidence="1">
    <location>
        <begin position="618"/>
        <end position="629"/>
    </location>
</feature>
<gene>
    <name evidence="4" type="ORF">K7C98_27600</name>
</gene>